<gene>
    <name evidence="2" type="ORF">XpiCFBP4643_20020</name>
</gene>
<feature type="region of interest" description="Disordered" evidence="1">
    <location>
        <begin position="30"/>
        <end position="52"/>
    </location>
</feature>
<evidence type="ECO:0000313" key="3">
    <source>
        <dbReference type="Proteomes" id="UP000238191"/>
    </source>
</evidence>
<comment type="caution">
    <text evidence="2">The sequence shown here is derived from an EMBL/GenBank/DDBJ whole genome shotgun (WGS) entry which is preliminary data.</text>
</comment>
<protein>
    <submittedName>
        <fullName evidence="2">Uncharacterized protein</fullName>
    </submittedName>
</protein>
<proteinExistence type="predicted"/>
<evidence type="ECO:0000256" key="1">
    <source>
        <dbReference type="SAM" id="MobiDB-lite"/>
    </source>
</evidence>
<accession>A0A2S7CW64</accession>
<dbReference type="Proteomes" id="UP000238191">
    <property type="component" value="Unassembled WGS sequence"/>
</dbReference>
<dbReference type="AlphaFoldDB" id="A0A2S7CW64"/>
<reference evidence="3" key="1">
    <citation type="submission" date="2016-08" db="EMBL/GenBank/DDBJ databases">
        <authorList>
            <person name="Merda D."/>
            <person name="Briand M."/>
            <person name="Taghouti G."/>
            <person name="Carrere S."/>
            <person name="Gouzy J."/>
            <person name="Portier P."/>
            <person name="Jacques M.-A."/>
            <person name="Fischer-Le Saux M."/>
        </authorList>
    </citation>
    <scope>NUCLEOTIDE SEQUENCE [LARGE SCALE GENOMIC DNA]</scope>
    <source>
        <strain evidence="3">CFBP4643</strain>
    </source>
</reference>
<evidence type="ECO:0000313" key="2">
    <source>
        <dbReference type="EMBL" id="PPU65823.1"/>
    </source>
</evidence>
<keyword evidence="3" id="KW-1185">Reference proteome</keyword>
<organism evidence="2 3">
    <name type="scientific">Xanthomonas pisi</name>
    <dbReference type="NCBI Taxonomy" id="56457"/>
    <lineage>
        <taxon>Bacteria</taxon>
        <taxon>Pseudomonadati</taxon>
        <taxon>Pseudomonadota</taxon>
        <taxon>Gammaproteobacteria</taxon>
        <taxon>Lysobacterales</taxon>
        <taxon>Lysobacteraceae</taxon>
        <taxon>Xanthomonas</taxon>
    </lineage>
</organism>
<sequence length="88" mass="10011">MGWQRTAVAVHSSATDAARAWIQACRWQAQRSRPDQPMDSQMAIGRWPRDGDDQRTMLGRELPLLSRLRPCARHLHQTLVPAGAISYF</sequence>
<dbReference type="EMBL" id="MDEI01000024">
    <property type="protein sequence ID" value="PPU65823.1"/>
    <property type="molecule type" value="Genomic_DNA"/>
</dbReference>
<name>A0A2S7CW64_9XANT</name>